<sequence length="78" mass="8775">VDDYESCDFTAQLRNLHHPWVIHITCQRHPGALLSIGIGIDQVEKFASDYLTSRCENRLPCGYCDVENCAKIGLPETP</sequence>
<dbReference type="EMBL" id="UINC01232063">
    <property type="protein sequence ID" value="SVE64870.1"/>
    <property type="molecule type" value="Genomic_DNA"/>
</dbReference>
<gene>
    <name evidence="1" type="ORF">METZ01_LOCUS517724</name>
</gene>
<evidence type="ECO:0000313" key="1">
    <source>
        <dbReference type="EMBL" id="SVE64870.1"/>
    </source>
</evidence>
<accession>A0A383F832</accession>
<protein>
    <submittedName>
        <fullName evidence="1">Uncharacterized protein</fullName>
    </submittedName>
</protein>
<feature type="non-terminal residue" evidence="1">
    <location>
        <position position="1"/>
    </location>
</feature>
<organism evidence="1">
    <name type="scientific">marine metagenome</name>
    <dbReference type="NCBI Taxonomy" id="408172"/>
    <lineage>
        <taxon>unclassified sequences</taxon>
        <taxon>metagenomes</taxon>
        <taxon>ecological metagenomes</taxon>
    </lineage>
</organism>
<reference evidence="1" key="1">
    <citation type="submission" date="2018-05" db="EMBL/GenBank/DDBJ databases">
        <authorList>
            <person name="Lanie J.A."/>
            <person name="Ng W.-L."/>
            <person name="Kazmierczak K.M."/>
            <person name="Andrzejewski T.M."/>
            <person name="Davidsen T.M."/>
            <person name="Wayne K.J."/>
            <person name="Tettelin H."/>
            <person name="Glass J.I."/>
            <person name="Rusch D."/>
            <person name="Podicherti R."/>
            <person name="Tsui H.-C.T."/>
            <person name="Winkler M.E."/>
        </authorList>
    </citation>
    <scope>NUCLEOTIDE SEQUENCE</scope>
</reference>
<name>A0A383F832_9ZZZZ</name>
<dbReference type="AlphaFoldDB" id="A0A383F832"/>
<proteinExistence type="predicted"/>